<reference evidence="2" key="1">
    <citation type="submission" date="2020-10" db="EMBL/GenBank/DDBJ databases">
        <title>Taxonomic study of unclassified bacteria belonging to the class Ktedonobacteria.</title>
        <authorList>
            <person name="Yabe S."/>
            <person name="Wang C.M."/>
            <person name="Zheng Y."/>
            <person name="Sakai Y."/>
            <person name="Cavaletti L."/>
            <person name="Monciardini P."/>
            <person name="Donadio S."/>
        </authorList>
    </citation>
    <scope>NUCLEOTIDE SEQUENCE</scope>
    <source>
        <strain evidence="2">SOSP1-1</strain>
    </source>
</reference>
<dbReference type="AlphaFoldDB" id="A0A8J3HRT5"/>
<protein>
    <submittedName>
        <fullName evidence="2">Uncharacterized protein</fullName>
    </submittedName>
</protein>
<comment type="caution">
    <text evidence="2">The sequence shown here is derived from an EMBL/GenBank/DDBJ whole genome shotgun (WGS) entry which is preliminary data.</text>
</comment>
<proteinExistence type="predicted"/>
<evidence type="ECO:0000313" key="3">
    <source>
        <dbReference type="Proteomes" id="UP000612362"/>
    </source>
</evidence>
<keyword evidence="1" id="KW-1133">Transmembrane helix</keyword>
<sequence>MQMFALIALSLFIVLVVGGVFVNVFLYTRGAVGKHDRMSEMASVTLSQEASADAEDLYYLGIGSTDHTMSNYMRKTLAVFAAAILAVCLIGAFLLNLIVR</sequence>
<organism evidence="2 3">
    <name type="scientific">Ktedonospora formicarum</name>
    <dbReference type="NCBI Taxonomy" id="2778364"/>
    <lineage>
        <taxon>Bacteria</taxon>
        <taxon>Bacillati</taxon>
        <taxon>Chloroflexota</taxon>
        <taxon>Ktedonobacteria</taxon>
        <taxon>Ktedonobacterales</taxon>
        <taxon>Ktedonobacteraceae</taxon>
        <taxon>Ktedonospora</taxon>
    </lineage>
</organism>
<dbReference type="Proteomes" id="UP000612362">
    <property type="component" value="Unassembled WGS sequence"/>
</dbReference>
<feature type="transmembrane region" description="Helical" evidence="1">
    <location>
        <begin position="77"/>
        <end position="99"/>
    </location>
</feature>
<name>A0A8J3HRT5_9CHLR</name>
<gene>
    <name evidence="2" type="ORF">KSX_09000</name>
</gene>
<evidence type="ECO:0000313" key="2">
    <source>
        <dbReference type="EMBL" id="GHO42737.1"/>
    </source>
</evidence>
<keyword evidence="3" id="KW-1185">Reference proteome</keyword>
<evidence type="ECO:0000256" key="1">
    <source>
        <dbReference type="SAM" id="Phobius"/>
    </source>
</evidence>
<feature type="transmembrane region" description="Helical" evidence="1">
    <location>
        <begin position="6"/>
        <end position="28"/>
    </location>
</feature>
<accession>A0A8J3HRT5</accession>
<dbReference type="RefSeq" id="WP_220192245.1">
    <property type="nucleotide sequence ID" value="NZ_BNJF01000001.1"/>
</dbReference>
<keyword evidence="1" id="KW-0472">Membrane</keyword>
<keyword evidence="1" id="KW-0812">Transmembrane</keyword>
<dbReference type="EMBL" id="BNJF01000001">
    <property type="protein sequence ID" value="GHO42737.1"/>
    <property type="molecule type" value="Genomic_DNA"/>
</dbReference>